<evidence type="ECO:0000313" key="4">
    <source>
        <dbReference type="EMBL" id="MBT0964223.1"/>
    </source>
</evidence>
<name>A0A944HA67_DENI1</name>
<organism evidence="4 5">
    <name type="scientific">Denitromonas iodatirespirans</name>
    <dbReference type="NCBI Taxonomy" id="2795389"/>
    <lineage>
        <taxon>Bacteria</taxon>
        <taxon>Pseudomonadati</taxon>
        <taxon>Pseudomonadota</taxon>
        <taxon>Betaproteobacteria</taxon>
        <taxon>Rhodocyclales</taxon>
        <taxon>Zoogloeaceae</taxon>
        <taxon>Denitromonas</taxon>
    </lineage>
</organism>
<sequence length="288" mass="31906">MGSNLTLALQSRGFEVTITGHESEQVMPEFKGKCLYPGILGIDWDEIGKVDVLFHQAAINGTRVKDEREIMRANLEASKALFDYAINNGCKRIVYASSAAVYGNNPAPHKESDPTDPQTPYAMSKKLLDDYAMALAAKHPDITIVGLRYCNIFGPGENHKGTRATMIYQFAQQMLKGNPRLFKHGEQKRDYIYVKDVVTANILASQANESCVVNCGSGTTTSFNQIVEQLNAILGLHRTPEYMDNPFEGAYQSHTECDMSFAKAKIGFSPEYSFEQGLADYYQSGSLV</sequence>
<dbReference type="InterPro" id="IPR036291">
    <property type="entry name" value="NAD(P)-bd_dom_sf"/>
</dbReference>
<dbReference type="Gene3D" id="3.90.25.10">
    <property type="entry name" value="UDP-galactose 4-epimerase, domain 1"/>
    <property type="match status" value="1"/>
</dbReference>
<dbReference type="Gene3D" id="3.40.50.720">
    <property type="entry name" value="NAD(P)-binding Rossmann-like Domain"/>
    <property type="match status" value="1"/>
</dbReference>
<comment type="caution">
    <text evidence="4">The sequence shown here is derived from an EMBL/GenBank/DDBJ whole genome shotgun (WGS) entry which is preliminary data.</text>
</comment>
<evidence type="ECO:0000313" key="5">
    <source>
        <dbReference type="Proteomes" id="UP000694660"/>
    </source>
</evidence>
<keyword evidence="5" id="KW-1185">Reference proteome</keyword>
<dbReference type="SUPFAM" id="SSF51735">
    <property type="entry name" value="NAD(P)-binding Rossmann-fold domains"/>
    <property type="match status" value="1"/>
</dbReference>
<dbReference type="Pfam" id="PF01370">
    <property type="entry name" value="Epimerase"/>
    <property type="match status" value="1"/>
</dbReference>
<feature type="domain" description="NAD-dependent epimerase/dehydratase" evidence="3">
    <location>
        <begin position="1"/>
        <end position="215"/>
    </location>
</feature>
<accession>A0A944HA67</accession>
<dbReference type="PANTHER" id="PTHR43103:SF3">
    <property type="entry name" value="ADP-L-GLYCERO-D-MANNO-HEPTOSE-6-EPIMERASE"/>
    <property type="match status" value="1"/>
</dbReference>
<dbReference type="Proteomes" id="UP000694660">
    <property type="component" value="Unassembled WGS sequence"/>
</dbReference>
<dbReference type="InterPro" id="IPR001509">
    <property type="entry name" value="Epimerase_deHydtase"/>
</dbReference>
<keyword evidence="2" id="KW-0119">Carbohydrate metabolism</keyword>
<evidence type="ECO:0000256" key="1">
    <source>
        <dbReference type="ARBA" id="ARBA00022857"/>
    </source>
</evidence>
<dbReference type="AlphaFoldDB" id="A0A944HA67"/>
<dbReference type="EMBL" id="JAEKFT010000075">
    <property type="protein sequence ID" value="MBT0964223.1"/>
    <property type="molecule type" value="Genomic_DNA"/>
</dbReference>
<dbReference type="PANTHER" id="PTHR43103">
    <property type="entry name" value="NUCLEOSIDE-DIPHOSPHATE-SUGAR EPIMERASE"/>
    <property type="match status" value="1"/>
</dbReference>
<protein>
    <submittedName>
        <fullName evidence="4">NAD-dependent epimerase/dehydratase family protein</fullName>
    </submittedName>
</protein>
<evidence type="ECO:0000259" key="3">
    <source>
        <dbReference type="Pfam" id="PF01370"/>
    </source>
</evidence>
<evidence type="ECO:0000256" key="2">
    <source>
        <dbReference type="ARBA" id="ARBA00023277"/>
    </source>
</evidence>
<keyword evidence="1" id="KW-0521">NADP</keyword>
<reference evidence="5" key="1">
    <citation type="journal article" date="2022" name="ISME J.">
        <title>Genetic and phylogenetic analysis of dissimilatory iodate-reducing bacteria identifies potential niches across the world's oceans.</title>
        <authorList>
            <person name="Reyes-Umana V."/>
            <person name="Henning Z."/>
            <person name="Lee K."/>
            <person name="Barnum T.P."/>
            <person name="Coates J.D."/>
        </authorList>
    </citation>
    <scope>NUCLEOTIDE SEQUENCE [LARGE SCALE GENOMIC DNA]</scope>
    <source>
        <strain evidence="5">IR12</strain>
    </source>
</reference>
<proteinExistence type="predicted"/>
<gene>
    <name evidence="4" type="ORF">I8J34_23880</name>
</gene>